<keyword evidence="2" id="KW-1185">Reference proteome</keyword>
<protein>
    <recommendedName>
        <fullName evidence="3">DUF2644 domain-containing protein</fullName>
    </recommendedName>
</protein>
<proteinExistence type="predicted"/>
<dbReference type="Proteomes" id="UP000829542">
    <property type="component" value="Chromosome"/>
</dbReference>
<reference evidence="1 2" key="1">
    <citation type="submission" date="2022-03" db="EMBL/GenBank/DDBJ databases">
        <title>Ignatzschineria rhizosphaerae HR5S32.</title>
        <authorList>
            <person name="Sun J.Q."/>
            <person name="Feng J.Y."/>
        </authorList>
    </citation>
    <scope>NUCLEOTIDE SEQUENCE [LARGE SCALE GENOMIC DNA]</scope>
    <source>
        <strain evidence="1 2">HR5S32</strain>
    </source>
</reference>
<gene>
    <name evidence="1" type="ORF">MMG00_12155</name>
</gene>
<sequence length="81" mass="8963">MIKRELLRMLQGRSSNGDLRLDLNKTTLFITTLAGILLTSYAVIVQASFAEVFFITMMSAGAGTTITKGIVDTVQKRKEHE</sequence>
<evidence type="ECO:0008006" key="3">
    <source>
        <dbReference type="Google" id="ProtNLM"/>
    </source>
</evidence>
<evidence type="ECO:0000313" key="2">
    <source>
        <dbReference type="Proteomes" id="UP000829542"/>
    </source>
</evidence>
<dbReference type="RefSeq" id="WP_242148715.1">
    <property type="nucleotide sequence ID" value="NZ_CP093379.1"/>
</dbReference>
<organism evidence="1 2">
    <name type="scientific">Ignatzschineria rhizosphaerae</name>
    <dbReference type="NCBI Taxonomy" id="2923279"/>
    <lineage>
        <taxon>Bacteria</taxon>
        <taxon>Pseudomonadati</taxon>
        <taxon>Pseudomonadota</taxon>
        <taxon>Gammaproteobacteria</taxon>
        <taxon>Cardiobacteriales</taxon>
        <taxon>Ignatzschineriaceae</taxon>
        <taxon>Ignatzschineria</taxon>
    </lineage>
</organism>
<dbReference type="EMBL" id="CP093379">
    <property type="protein sequence ID" value="UNM95938.1"/>
    <property type="molecule type" value="Genomic_DNA"/>
</dbReference>
<evidence type="ECO:0000313" key="1">
    <source>
        <dbReference type="EMBL" id="UNM95938.1"/>
    </source>
</evidence>
<name>A0ABY3WZ91_9GAMM</name>
<accession>A0ABY3WZ91</accession>